<dbReference type="GO" id="GO:0005524">
    <property type="term" value="F:ATP binding"/>
    <property type="evidence" value="ECO:0007669"/>
    <property type="project" value="UniProtKB-UniRule"/>
</dbReference>
<dbReference type="PROSITE" id="PS00107">
    <property type="entry name" value="PROTEIN_KINASE_ATP"/>
    <property type="match status" value="1"/>
</dbReference>
<dbReference type="PROSITE" id="PS00108">
    <property type="entry name" value="PROTEIN_KINASE_ST"/>
    <property type="match status" value="1"/>
</dbReference>
<feature type="region of interest" description="Disordered" evidence="6">
    <location>
        <begin position="414"/>
        <end position="441"/>
    </location>
</feature>
<keyword evidence="7" id="KW-1133">Transmembrane helix</keyword>
<dbReference type="InterPro" id="IPR000719">
    <property type="entry name" value="Prot_kinase_dom"/>
</dbReference>
<keyword evidence="4 5" id="KW-0067">ATP-binding</keyword>
<proteinExistence type="predicted"/>
<dbReference type="RefSeq" id="WP_104985803.1">
    <property type="nucleotide sequence ID" value="NZ_CP012673.1"/>
</dbReference>
<dbReference type="InterPro" id="IPR011009">
    <property type="entry name" value="Kinase-like_dom_sf"/>
</dbReference>
<dbReference type="AlphaFoldDB" id="A0A2L0F8T9"/>
<evidence type="ECO:0000256" key="6">
    <source>
        <dbReference type="SAM" id="MobiDB-lite"/>
    </source>
</evidence>
<feature type="region of interest" description="Disordered" evidence="6">
    <location>
        <begin position="371"/>
        <end position="392"/>
    </location>
</feature>
<dbReference type="SUPFAM" id="SSF56112">
    <property type="entry name" value="Protein kinase-like (PK-like)"/>
    <property type="match status" value="1"/>
</dbReference>
<feature type="domain" description="Protein kinase" evidence="8">
    <location>
        <begin position="13"/>
        <end position="280"/>
    </location>
</feature>
<evidence type="ECO:0000259" key="8">
    <source>
        <dbReference type="PROSITE" id="PS50011"/>
    </source>
</evidence>
<evidence type="ECO:0000256" key="1">
    <source>
        <dbReference type="ARBA" id="ARBA00022679"/>
    </source>
</evidence>
<reference evidence="9 10" key="1">
    <citation type="submission" date="2015-09" db="EMBL/GenBank/DDBJ databases">
        <title>Sorangium comparison.</title>
        <authorList>
            <person name="Zaburannyi N."/>
            <person name="Bunk B."/>
            <person name="Overmann J."/>
            <person name="Mueller R."/>
        </authorList>
    </citation>
    <scope>NUCLEOTIDE SEQUENCE [LARGE SCALE GENOMIC DNA]</scope>
    <source>
        <strain evidence="9 10">So ce26</strain>
    </source>
</reference>
<protein>
    <recommendedName>
        <fullName evidence="8">Protein kinase domain-containing protein</fullName>
    </recommendedName>
</protein>
<dbReference type="PANTHER" id="PTHR43289:SF6">
    <property type="entry name" value="SERINE_THREONINE-PROTEIN KINASE NEKL-3"/>
    <property type="match status" value="1"/>
</dbReference>
<dbReference type="Gene3D" id="1.10.510.10">
    <property type="entry name" value="Transferase(Phosphotransferase) domain 1"/>
    <property type="match status" value="1"/>
</dbReference>
<evidence type="ECO:0000256" key="2">
    <source>
        <dbReference type="ARBA" id="ARBA00022741"/>
    </source>
</evidence>
<dbReference type="EMBL" id="CP012673">
    <property type="protein sequence ID" value="AUX47859.1"/>
    <property type="molecule type" value="Genomic_DNA"/>
</dbReference>
<dbReference type="PANTHER" id="PTHR43289">
    <property type="entry name" value="MITOGEN-ACTIVATED PROTEIN KINASE KINASE KINASE 20-RELATED"/>
    <property type="match status" value="1"/>
</dbReference>
<keyword evidence="2 5" id="KW-0547">Nucleotide-binding</keyword>
<keyword evidence="7" id="KW-0472">Membrane</keyword>
<keyword evidence="3" id="KW-0418">Kinase</keyword>
<evidence type="ECO:0000313" key="10">
    <source>
        <dbReference type="Proteomes" id="UP000238348"/>
    </source>
</evidence>
<name>A0A2L0F8T9_SORCE</name>
<organism evidence="9 10">
    <name type="scientific">Sorangium cellulosum</name>
    <name type="common">Polyangium cellulosum</name>
    <dbReference type="NCBI Taxonomy" id="56"/>
    <lineage>
        <taxon>Bacteria</taxon>
        <taxon>Pseudomonadati</taxon>
        <taxon>Myxococcota</taxon>
        <taxon>Polyangia</taxon>
        <taxon>Polyangiales</taxon>
        <taxon>Polyangiaceae</taxon>
        <taxon>Sorangium</taxon>
    </lineage>
</organism>
<evidence type="ECO:0000256" key="7">
    <source>
        <dbReference type="SAM" id="Phobius"/>
    </source>
</evidence>
<feature type="binding site" evidence="5">
    <location>
        <position position="42"/>
    </location>
    <ligand>
        <name>ATP</name>
        <dbReference type="ChEBI" id="CHEBI:30616"/>
    </ligand>
</feature>
<dbReference type="Pfam" id="PF00069">
    <property type="entry name" value="Pkinase"/>
    <property type="match status" value="1"/>
</dbReference>
<feature type="transmembrane region" description="Helical" evidence="7">
    <location>
        <begin position="489"/>
        <end position="513"/>
    </location>
</feature>
<evidence type="ECO:0000313" key="9">
    <source>
        <dbReference type="EMBL" id="AUX47859.1"/>
    </source>
</evidence>
<dbReference type="PROSITE" id="PS50011">
    <property type="entry name" value="PROTEIN_KINASE_DOM"/>
    <property type="match status" value="1"/>
</dbReference>
<dbReference type="CDD" id="cd14014">
    <property type="entry name" value="STKc_PknB_like"/>
    <property type="match status" value="1"/>
</dbReference>
<dbReference type="InterPro" id="IPR008271">
    <property type="entry name" value="Ser/Thr_kinase_AS"/>
</dbReference>
<accession>A0A2L0F8T9</accession>
<dbReference type="InterPro" id="IPR017441">
    <property type="entry name" value="Protein_kinase_ATP_BS"/>
</dbReference>
<dbReference type="SMART" id="SM00220">
    <property type="entry name" value="S_TKc"/>
    <property type="match status" value="1"/>
</dbReference>
<gene>
    <name evidence="9" type="ORF">SOCE26_093850</name>
</gene>
<feature type="region of interest" description="Disordered" evidence="6">
    <location>
        <begin position="284"/>
        <end position="328"/>
    </location>
</feature>
<sequence>MEIEAGTVVAHRYRIIRQLGRGGMGEVYAAENIRTGRQVAIKLLRADSKAKSSAAERFRREARAAGSINSDHVTQVLDVEEDPEHGIVLVFELLEGESLIDRLKRTGPIAFEELHPIIEQVWMGLADAHRAGIIHRDLKPSNVFLEARPDGSTRVKILDFGISKLPKEMGGETLTEMGQSLGTFSFMPPEQIGKAKTVDHRADIYACATMIYQSMSGQLPYQARNLLIMVEMKQKTDARTLAEVMDGPVDPRLEAFLAKGLAREPQDRFQSAVEGLIAWRELRPRGASSQPASAKSSQPHPSSIPGSLPPVTPPGASRRPMASSAMKGALPPVDPILIRTATDPAALVETVVRPPSEADLGSAFGLREPPPVQAEGHGQHHAVGGYPAEPPRQWMGPNGTMVLNNAGSELSLPIAPPARASDELPNFAEDSSAGSSTQDPTLVYRPARPSMGTIPSIGAGNVGATISEEPAPLAPQPPARPPARTFRTLVYVLLAILFAVVGFLAMGFVLQYLPR</sequence>
<feature type="compositionally biased region" description="Low complexity" evidence="6">
    <location>
        <begin position="287"/>
        <end position="303"/>
    </location>
</feature>
<dbReference type="Gene3D" id="3.30.200.20">
    <property type="entry name" value="Phosphorylase Kinase, domain 1"/>
    <property type="match status" value="1"/>
</dbReference>
<dbReference type="GO" id="GO:0004674">
    <property type="term" value="F:protein serine/threonine kinase activity"/>
    <property type="evidence" value="ECO:0007669"/>
    <property type="project" value="TreeGrafter"/>
</dbReference>
<keyword evidence="7" id="KW-0812">Transmembrane</keyword>
<dbReference type="Proteomes" id="UP000238348">
    <property type="component" value="Chromosome"/>
</dbReference>
<keyword evidence="1" id="KW-0808">Transferase</keyword>
<evidence type="ECO:0000256" key="5">
    <source>
        <dbReference type="PROSITE-ProRule" id="PRU10141"/>
    </source>
</evidence>
<evidence type="ECO:0000256" key="3">
    <source>
        <dbReference type="ARBA" id="ARBA00022777"/>
    </source>
</evidence>
<evidence type="ECO:0000256" key="4">
    <source>
        <dbReference type="ARBA" id="ARBA00022840"/>
    </source>
</evidence>